<organism evidence="2 3">
    <name type="scientific">Phyllosticta capitalensis</name>
    <dbReference type="NCBI Taxonomy" id="121624"/>
    <lineage>
        <taxon>Eukaryota</taxon>
        <taxon>Fungi</taxon>
        <taxon>Dikarya</taxon>
        <taxon>Ascomycota</taxon>
        <taxon>Pezizomycotina</taxon>
        <taxon>Dothideomycetes</taxon>
        <taxon>Dothideomycetes incertae sedis</taxon>
        <taxon>Botryosphaeriales</taxon>
        <taxon>Phyllostictaceae</taxon>
        <taxon>Phyllosticta</taxon>
    </lineage>
</organism>
<evidence type="ECO:0000313" key="2">
    <source>
        <dbReference type="EMBL" id="KAK8244361.1"/>
    </source>
</evidence>
<dbReference type="Proteomes" id="UP001492380">
    <property type="component" value="Unassembled WGS sequence"/>
</dbReference>
<sequence length="212" mass="22973">MSGNPNNRRNSGHSYMYQDNPPPYGWEEDFPPGYSNNSPPRYFREYPMVTEPTGGSRSRDSSFQDWPFPPPTPRTRAPQTSSYGTTMQPRNSSGSTYQYQAAGTGASGARGGVTTGRSGGMYATSGGPLANSMCSPYSVYQNPYATYGGQQSSRRSSYADEYTSHGYGYDGGYDGGESAARRAYLDALEPPLSPSEGQPAPSRRRTVIDPTP</sequence>
<feature type="compositionally biased region" description="Polar residues" evidence="1">
    <location>
        <begin position="1"/>
        <end position="13"/>
    </location>
</feature>
<gene>
    <name evidence="2" type="ORF">HDK90DRAFT_531430</name>
</gene>
<proteinExistence type="predicted"/>
<name>A0ABR1Z081_9PEZI</name>
<feature type="region of interest" description="Disordered" evidence="1">
    <location>
        <begin position="1"/>
        <end position="126"/>
    </location>
</feature>
<feature type="compositionally biased region" description="Polar residues" evidence="1">
    <location>
        <begin position="140"/>
        <end position="156"/>
    </location>
</feature>
<keyword evidence="3" id="KW-1185">Reference proteome</keyword>
<comment type="caution">
    <text evidence="2">The sequence shown here is derived from an EMBL/GenBank/DDBJ whole genome shotgun (WGS) entry which is preliminary data.</text>
</comment>
<feature type="region of interest" description="Disordered" evidence="1">
    <location>
        <begin position="189"/>
        <end position="212"/>
    </location>
</feature>
<feature type="compositionally biased region" description="Gly residues" evidence="1">
    <location>
        <begin position="105"/>
        <end position="119"/>
    </location>
</feature>
<accession>A0ABR1Z081</accession>
<reference evidence="2 3" key="1">
    <citation type="submission" date="2024-04" db="EMBL/GenBank/DDBJ databases">
        <title>Phyllosticta paracitricarpa is synonymous to the EU quarantine fungus P. citricarpa based on phylogenomic analyses.</title>
        <authorList>
            <consortium name="Lawrence Berkeley National Laboratory"/>
            <person name="Van Ingen-Buijs V.A."/>
            <person name="Van Westerhoven A.C."/>
            <person name="Haridas S."/>
            <person name="Skiadas P."/>
            <person name="Martin F."/>
            <person name="Groenewald J.Z."/>
            <person name="Crous P.W."/>
            <person name="Seidl M.F."/>
        </authorList>
    </citation>
    <scope>NUCLEOTIDE SEQUENCE [LARGE SCALE GENOMIC DNA]</scope>
    <source>
        <strain evidence="2 3">CBS 123374</strain>
    </source>
</reference>
<feature type="compositionally biased region" description="Polar residues" evidence="1">
    <location>
        <begin position="79"/>
        <end position="99"/>
    </location>
</feature>
<evidence type="ECO:0000256" key="1">
    <source>
        <dbReference type="SAM" id="MobiDB-lite"/>
    </source>
</evidence>
<evidence type="ECO:0000313" key="3">
    <source>
        <dbReference type="Proteomes" id="UP001492380"/>
    </source>
</evidence>
<feature type="region of interest" description="Disordered" evidence="1">
    <location>
        <begin position="140"/>
        <end position="176"/>
    </location>
</feature>
<dbReference type="EMBL" id="JBBWRZ010000002">
    <property type="protein sequence ID" value="KAK8244361.1"/>
    <property type="molecule type" value="Genomic_DNA"/>
</dbReference>
<protein>
    <submittedName>
        <fullName evidence="2">Uncharacterized protein</fullName>
    </submittedName>
</protein>